<gene>
    <name evidence="8" type="ORF">ZOSMA_65G01060</name>
</gene>
<dbReference type="Proteomes" id="UP000036987">
    <property type="component" value="Unassembled WGS sequence"/>
</dbReference>
<evidence type="ECO:0000259" key="7">
    <source>
        <dbReference type="Pfam" id="PF01764"/>
    </source>
</evidence>
<sequence>MSEAKRWEQLSGKNHWKGLLDPLDIDLRRSILHYGDMAEATYDAFNSEKASRNNGCCFYTRDDFFQKQGMSTSKNPFPYTVTTYFYATSGLPEFFYVKSNWMGYVAVATDEGKKVLGRRDIVVAWRGTVQRSEWFNDVDVRKTSAGEIFTGDDAPYVCRGWLDIYTTVDPDSKHNKNSAREQILSEIKRLVEKYKNEQVSITFTGHSLGAAVATLNAIDVVQNGHNKNFPVTAILFACPRVGDSKFLQLFNNLEKLRVLRIENKGDVVPDLPTNYSEVGERIGINSENSPYLKPGTIVGQHNLEVYLHGVTGFQGTKREFKLELNRDIALVNKSLDYLKAEYHVPESWWVMKNKGMVKGDDGHWKLIDHDL</sequence>
<keyword evidence="4 6" id="KW-0442">Lipid degradation</keyword>
<evidence type="ECO:0000313" key="9">
    <source>
        <dbReference type="Proteomes" id="UP000036987"/>
    </source>
</evidence>
<dbReference type="Pfam" id="PF01764">
    <property type="entry name" value="Lipase_3"/>
    <property type="match status" value="1"/>
</dbReference>
<comment type="caution">
    <text evidence="8">The sequence shown here is derived from an EMBL/GenBank/DDBJ whole genome shotgun (WGS) entry which is preliminary data.</text>
</comment>
<evidence type="ECO:0000256" key="1">
    <source>
        <dbReference type="ARBA" id="ARBA00003523"/>
    </source>
</evidence>
<dbReference type="GO" id="GO:0008970">
    <property type="term" value="F:phospholipase A1 activity"/>
    <property type="evidence" value="ECO:0007669"/>
    <property type="project" value="UniProtKB-UniRule"/>
</dbReference>
<keyword evidence="9" id="KW-1185">Reference proteome</keyword>
<dbReference type="FunFam" id="3.40.50.1820:FF:000065">
    <property type="entry name" value="Phospholipase A1-II 3"/>
    <property type="match status" value="1"/>
</dbReference>
<dbReference type="GO" id="GO:0005737">
    <property type="term" value="C:cytoplasm"/>
    <property type="evidence" value="ECO:0007669"/>
    <property type="project" value="UniProtKB-ARBA"/>
</dbReference>
<protein>
    <recommendedName>
        <fullName evidence="6">Phospholipase A1</fullName>
        <ecNumber evidence="6">3.1.1.-</ecNumber>
    </recommendedName>
</protein>
<dbReference type="SUPFAM" id="SSF53474">
    <property type="entry name" value="alpha/beta-Hydrolases"/>
    <property type="match status" value="1"/>
</dbReference>
<evidence type="ECO:0000313" key="8">
    <source>
        <dbReference type="EMBL" id="KMZ59772.1"/>
    </source>
</evidence>
<accession>A0A0K9NUP2</accession>
<keyword evidence="5 6" id="KW-0443">Lipid metabolism</keyword>
<dbReference type="STRING" id="29655.A0A0K9NUP2"/>
<dbReference type="AlphaFoldDB" id="A0A0K9NUP2"/>
<keyword evidence="3 6" id="KW-0378">Hydrolase</keyword>
<dbReference type="CDD" id="cd00519">
    <property type="entry name" value="Lipase_3"/>
    <property type="match status" value="1"/>
</dbReference>
<dbReference type="InterPro" id="IPR033556">
    <property type="entry name" value="PLA"/>
</dbReference>
<dbReference type="OrthoDB" id="438440at2759"/>
<dbReference type="InterPro" id="IPR002921">
    <property type="entry name" value="Fungal_lipase-type"/>
</dbReference>
<dbReference type="OMA" id="LEDAAWC"/>
<dbReference type="GO" id="GO:0016042">
    <property type="term" value="P:lipid catabolic process"/>
    <property type="evidence" value="ECO:0007669"/>
    <property type="project" value="UniProtKB-UniRule"/>
</dbReference>
<dbReference type="InterPro" id="IPR029058">
    <property type="entry name" value="AB_hydrolase_fold"/>
</dbReference>
<evidence type="ECO:0000256" key="4">
    <source>
        <dbReference type="ARBA" id="ARBA00022963"/>
    </source>
</evidence>
<evidence type="ECO:0000256" key="3">
    <source>
        <dbReference type="ARBA" id="ARBA00022801"/>
    </source>
</evidence>
<proteinExistence type="inferred from homology"/>
<dbReference type="EMBL" id="LFYR01001739">
    <property type="protein sequence ID" value="KMZ59772.1"/>
    <property type="molecule type" value="Genomic_DNA"/>
</dbReference>
<comment type="similarity">
    <text evidence="2 6">Belongs to the AB hydrolase superfamily. Lipase family.</text>
</comment>
<organism evidence="8 9">
    <name type="scientific">Zostera marina</name>
    <name type="common">Eelgrass</name>
    <dbReference type="NCBI Taxonomy" id="29655"/>
    <lineage>
        <taxon>Eukaryota</taxon>
        <taxon>Viridiplantae</taxon>
        <taxon>Streptophyta</taxon>
        <taxon>Embryophyta</taxon>
        <taxon>Tracheophyta</taxon>
        <taxon>Spermatophyta</taxon>
        <taxon>Magnoliopsida</taxon>
        <taxon>Liliopsida</taxon>
        <taxon>Zosteraceae</taxon>
        <taxon>Zostera</taxon>
    </lineage>
</organism>
<dbReference type="EC" id="3.1.1.-" evidence="6"/>
<evidence type="ECO:0000256" key="2">
    <source>
        <dbReference type="ARBA" id="ARBA00010701"/>
    </source>
</evidence>
<dbReference type="PANTHER" id="PTHR31828">
    <property type="entry name" value="PHOSPHOLIPASE A1-IIGAMMA"/>
    <property type="match status" value="1"/>
</dbReference>
<comment type="function">
    <text evidence="1 6">Acylhydrolase that catalyzes the hydrolysis of phospholipids at the sn-1 position.</text>
</comment>
<evidence type="ECO:0000256" key="5">
    <source>
        <dbReference type="ARBA" id="ARBA00023098"/>
    </source>
</evidence>
<reference evidence="9" key="1">
    <citation type="journal article" date="2016" name="Nature">
        <title>The genome of the seagrass Zostera marina reveals angiosperm adaptation to the sea.</title>
        <authorList>
            <person name="Olsen J.L."/>
            <person name="Rouze P."/>
            <person name="Verhelst B."/>
            <person name="Lin Y.-C."/>
            <person name="Bayer T."/>
            <person name="Collen J."/>
            <person name="Dattolo E."/>
            <person name="De Paoli E."/>
            <person name="Dittami S."/>
            <person name="Maumus F."/>
            <person name="Michel G."/>
            <person name="Kersting A."/>
            <person name="Lauritano C."/>
            <person name="Lohaus R."/>
            <person name="Toepel M."/>
            <person name="Tonon T."/>
            <person name="Vanneste K."/>
            <person name="Amirebrahimi M."/>
            <person name="Brakel J."/>
            <person name="Bostroem C."/>
            <person name="Chovatia M."/>
            <person name="Grimwood J."/>
            <person name="Jenkins J.W."/>
            <person name="Jueterbock A."/>
            <person name="Mraz A."/>
            <person name="Stam W.T."/>
            <person name="Tice H."/>
            <person name="Bornberg-Bauer E."/>
            <person name="Green P.J."/>
            <person name="Pearson G.A."/>
            <person name="Procaccini G."/>
            <person name="Duarte C.M."/>
            <person name="Schmutz J."/>
            <person name="Reusch T.B.H."/>
            <person name="Van de Peer Y."/>
        </authorList>
    </citation>
    <scope>NUCLEOTIDE SEQUENCE [LARGE SCALE GENOMIC DNA]</scope>
    <source>
        <strain evidence="9">cv. Finnish</strain>
    </source>
</reference>
<evidence type="ECO:0000256" key="6">
    <source>
        <dbReference type="RuleBase" id="RU367093"/>
    </source>
</evidence>
<name>A0A0K9NUP2_ZOSMR</name>
<dbReference type="PANTHER" id="PTHR31828:SF1">
    <property type="entry name" value="PHOSPHOLIPASE A1-IIGAMMA"/>
    <property type="match status" value="1"/>
</dbReference>
<feature type="domain" description="Fungal lipase-type" evidence="7">
    <location>
        <begin position="122"/>
        <end position="274"/>
    </location>
</feature>
<dbReference type="Gene3D" id="3.40.50.1820">
    <property type="entry name" value="alpha/beta hydrolase"/>
    <property type="match status" value="1"/>
</dbReference>